<evidence type="ECO:0000313" key="4">
    <source>
        <dbReference type="Proteomes" id="UP000287155"/>
    </source>
</evidence>
<proteinExistence type="predicted"/>
<name>A0A430UZV2_THESC</name>
<organism evidence="3 4">
    <name type="scientific">Thermus scotoductus</name>
    <dbReference type="NCBI Taxonomy" id="37636"/>
    <lineage>
        <taxon>Bacteria</taxon>
        <taxon>Thermotogati</taxon>
        <taxon>Deinococcota</taxon>
        <taxon>Deinococci</taxon>
        <taxon>Thermales</taxon>
        <taxon>Thermaceae</taxon>
        <taxon>Thermus</taxon>
    </lineage>
</organism>
<protein>
    <submittedName>
        <fullName evidence="3">Uncharacterized protein</fullName>
    </submittedName>
</protein>
<keyword evidence="1" id="KW-1133">Transmembrane helix</keyword>
<dbReference type="Proteomes" id="UP000287155">
    <property type="component" value="Unassembled WGS sequence"/>
</dbReference>
<reference evidence="3 4" key="1">
    <citation type="journal article" date="2019" name="Extremophiles">
        <title>Biogeography of thermophiles and predominance of Thermus scotoductus in domestic water heaters.</title>
        <authorList>
            <person name="Wilpiszeski R.L."/>
            <person name="Zhang Z."/>
            <person name="House C.H."/>
        </authorList>
    </citation>
    <scope>NUCLEOTIDE SEQUENCE [LARGE SCALE GENOMIC DNA]</scope>
    <source>
        <strain evidence="3 4">14_S14</strain>
    </source>
</reference>
<keyword evidence="2" id="KW-0732">Signal</keyword>
<feature type="signal peptide" evidence="2">
    <location>
        <begin position="1"/>
        <end position="21"/>
    </location>
</feature>
<feature type="transmembrane region" description="Helical" evidence="1">
    <location>
        <begin position="75"/>
        <end position="95"/>
    </location>
</feature>
<accession>A0A430UZV2</accession>
<dbReference type="EMBL" id="PEMJ01000155">
    <property type="protein sequence ID" value="RTI15308.1"/>
    <property type="molecule type" value="Genomic_DNA"/>
</dbReference>
<feature type="chain" id="PRO_5019083309" evidence="2">
    <location>
        <begin position="22"/>
        <end position="96"/>
    </location>
</feature>
<comment type="caution">
    <text evidence="3">The sequence shown here is derived from an EMBL/GenBank/DDBJ whole genome shotgun (WGS) entry which is preliminary data.</text>
</comment>
<keyword evidence="1" id="KW-0812">Transmembrane</keyword>
<sequence length="96" mass="10238">MRLLLAAALAALIGAASSSLAAGRAACRLDYPWRAACYAEEEVMRLGPLGVVAGLEARYPEGLFPYVGVLFQDEGVWAALLVGVNFYSLSVGFAWR</sequence>
<dbReference type="AlphaFoldDB" id="A0A430UZV2"/>
<evidence type="ECO:0000256" key="1">
    <source>
        <dbReference type="SAM" id="Phobius"/>
    </source>
</evidence>
<keyword evidence="1" id="KW-0472">Membrane</keyword>
<dbReference type="RefSeq" id="WP_126204650.1">
    <property type="nucleotide sequence ID" value="NZ_PEMJ01000155.1"/>
</dbReference>
<gene>
    <name evidence="3" type="ORF">CSW27_06080</name>
</gene>
<evidence type="ECO:0000256" key="2">
    <source>
        <dbReference type="SAM" id="SignalP"/>
    </source>
</evidence>
<evidence type="ECO:0000313" key="3">
    <source>
        <dbReference type="EMBL" id="RTI15308.1"/>
    </source>
</evidence>